<dbReference type="EMBL" id="MFSR01000063">
    <property type="protein sequence ID" value="OGI38696.1"/>
    <property type="molecule type" value="Genomic_DNA"/>
</dbReference>
<comment type="caution">
    <text evidence="1">The sequence shown here is derived from an EMBL/GenBank/DDBJ whole genome shotgun (WGS) entry which is preliminary data.</text>
</comment>
<dbReference type="PANTHER" id="PTHR40266">
    <property type="entry name" value="TOXIN HIGB-1"/>
    <property type="match status" value="1"/>
</dbReference>
<organism evidence="1 2">
    <name type="scientific">Candidatus Muproteobacteria bacterium RBG_16_64_10</name>
    <dbReference type="NCBI Taxonomy" id="1817757"/>
    <lineage>
        <taxon>Bacteria</taxon>
        <taxon>Pseudomonadati</taxon>
        <taxon>Pseudomonadota</taxon>
        <taxon>Candidatus Muproteobacteria</taxon>
    </lineage>
</organism>
<dbReference type="SUPFAM" id="SSF143011">
    <property type="entry name" value="RelE-like"/>
    <property type="match status" value="1"/>
</dbReference>
<proteinExistence type="predicted"/>
<evidence type="ECO:0008006" key="3">
    <source>
        <dbReference type="Google" id="ProtNLM"/>
    </source>
</evidence>
<evidence type="ECO:0000313" key="1">
    <source>
        <dbReference type="EMBL" id="OGI38696.1"/>
    </source>
</evidence>
<dbReference type="InterPro" id="IPR035093">
    <property type="entry name" value="RelE/ParE_toxin_dom_sf"/>
</dbReference>
<evidence type="ECO:0000313" key="2">
    <source>
        <dbReference type="Proteomes" id="UP000179334"/>
    </source>
</evidence>
<reference evidence="1 2" key="1">
    <citation type="journal article" date="2016" name="Nat. Commun.">
        <title>Thousands of microbial genomes shed light on interconnected biogeochemical processes in an aquifer system.</title>
        <authorList>
            <person name="Anantharaman K."/>
            <person name="Brown C.T."/>
            <person name="Hug L.A."/>
            <person name="Sharon I."/>
            <person name="Castelle C.J."/>
            <person name="Probst A.J."/>
            <person name="Thomas B.C."/>
            <person name="Singh A."/>
            <person name="Wilkins M.J."/>
            <person name="Karaoz U."/>
            <person name="Brodie E.L."/>
            <person name="Williams K.H."/>
            <person name="Hubbard S.S."/>
            <person name="Banfield J.F."/>
        </authorList>
    </citation>
    <scope>NUCLEOTIDE SEQUENCE [LARGE SCALE GENOMIC DNA]</scope>
</reference>
<dbReference type="AlphaFoldDB" id="A0A1F6T135"/>
<name>A0A1F6T135_9PROT</name>
<accession>A0A1F6T135</accession>
<gene>
    <name evidence="1" type="ORF">A2V91_04905</name>
</gene>
<dbReference type="Pfam" id="PF05015">
    <property type="entry name" value="HigB-like_toxin"/>
    <property type="match status" value="1"/>
</dbReference>
<dbReference type="PANTHER" id="PTHR40266:SF2">
    <property type="entry name" value="TOXIN HIGB-1"/>
    <property type="match status" value="1"/>
</dbReference>
<dbReference type="Gene3D" id="3.30.2310.20">
    <property type="entry name" value="RelE-like"/>
    <property type="match status" value="1"/>
</dbReference>
<dbReference type="InterPro" id="IPR007711">
    <property type="entry name" value="HigB-1"/>
</dbReference>
<sequence length="92" mass="10929">MIRNFRHKGLERFFRTGSKAGIQPQHAERLRLQLTTLEHAVRPEDMKTPGWQFHRLTHDLAGFYSVSVSGNWRLIFRFEKTDAVDVNYVDYH</sequence>
<dbReference type="Proteomes" id="UP000179334">
    <property type="component" value="Unassembled WGS sequence"/>
</dbReference>
<protein>
    <recommendedName>
        <fullName evidence="3">Peptidase</fullName>
    </recommendedName>
</protein>